<sequence>MVTGLNESALSTSTQIHSQTYDYDIGVYVEKTCTNDEKYKILKNRWIPNEFYKFPISGTRKLKFQRNWLLEFPWLSYSEKLDGAFCVFCFLFCSKEVGKGSHISTKSLVVTPFCRWKDAKEQFRYHTNLEYHKTSCIVAQNFIDVHEKKIVDISLQLNTARLATIEQNRQILSSIVETIILIGRQEIALRGHRDSGPILSKVSNHNVT</sequence>
<reference evidence="3" key="1">
    <citation type="submission" date="2010-06" db="EMBL/GenBank/DDBJ databases">
        <authorList>
            <person name="Jiang H."/>
            <person name="Abraham K."/>
            <person name="Ali S."/>
            <person name="Alsbrooks S.L."/>
            <person name="Anim B.N."/>
            <person name="Anosike U.S."/>
            <person name="Attaway T."/>
            <person name="Bandaranaike D.P."/>
            <person name="Battles P.K."/>
            <person name="Bell S.N."/>
            <person name="Bell A.V."/>
            <person name="Beltran B."/>
            <person name="Bickham C."/>
            <person name="Bustamante Y."/>
            <person name="Caleb T."/>
            <person name="Canada A."/>
            <person name="Cardenas V."/>
            <person name="Carter K."/>
            <person name="Chacko J."/>
            <person name="Chandrabose M.N."/>
            <person name="Chavez D."/>
            <person name="Chavez A."/>
            <person name="Chen L."/>
            <person name="Chu H.-S."/>
            <person name="Claassen K.J."/>
            <person name="Cockrell R."/>
            <person name="Collins M."/>
            <person name="Cooper J.A."/>
            <person name="Cree A."/>
            <person name="Curry S.M."/>
            <person name="Da Y."/>
            <person name="Dao M.D."/>
            <person name="Das B."/>
            <person name="Davila M.-L."/>
            <person name="Davy-Carroll L."/>
            <person name="Denson S."/>
            <person name="Dinh H."/>
            <person name="Ebong V.E."/>
            <person name="Edwards J.R."/>
            <person name="Egan A."/>
            <person name="El-Daye J."/>
            <person name="Escobedo L."/>
            <person name="Fernandez S."/>
            <person name="Fernando P.R."/>
            <person name="Flagg N."/>
            <person name="Forbes L.D."/>
            <person name="Fowler R.G."/>
            <person name="Fu Q."/>
            <person name="Gabisi R.A."/>
            <person name="Ganer J."/>
            <person name="Garbino Pronczuk A."/>
            <person name="Garcia R.M."/>
            <person name="Garner T."/>
            <person name="Garrett T.E."/>
            <person name="Gonzalez D.A."/>
            <person name="Hamid H."/>
            <person name="Hawkins E.S."/>
            <person name="Hirani K."/>
            <person name="Hogues M.E."/>
            <person name="Hollins B."/>
            <person name="Hsiao C.-H."/>
            <person name="Jabil R."/>
            <person name="James M.L."/>
            <person name="Jhangiani S.N."/>
            <person name="Johnson B."/>
            <person name="Johnson Q."/>
            <person name="Joshi V."/>
            <person name="Kalu J.B."/>
            <person name="Kam C."/>
            <person name="Kashfia A."/>
            <person name="Keebler J."/>
            <person name="Kisamo H."/>
            <person name="Kovar C.L."/>
            <person name="Lago L.A."/>
            <person name="Lai C.-Y."/>
            <person name="Laidlaw J."/>
            <person name="Lara F."/>
            <person name="Le T.-K."/>
            <person name="Lee S.L."/>
            <person name="Legall F.H."/>
            <person name="Lemon S.J."/>
            <person name="Lewis L.R."/>
            <person name="Li B."/>
            <person name="Liu Y."/>
            <person name="Liu Y.-S."/>
            <person name="Lopez J."/>
            <person name="Lozado R.J."/>
            <person name="Lu J."/>
            <person name="Madu R.C."/>
            <person name="Maheshwari M."/>
            <person name="Maheshwari R."/>
            <person name="Malloy K."/>
            <person name="Martinez E."/>
            <person name="Mathew T."/>
            <person name="Mercado I.C."/>
            <person name="Mercado C."/>
            <person name="Meyer B."/>
            <person name="Montgomery K."/>
            <person name="Morgan M.B."/>
            <person name="Munidasa M."/>
            <person name="Nazareth L.V."/>
            <person name="Nelson J."/>
            <person name="Ng B.M."/>
            <person name="Nguyen N.B."/>
            <person name="Nguyen P.Q."/>
            <person name="Nguyen T."/>
            <person name="Obregon M."/>
            <person name="Okwuonu G.O."/>
            <person name="Onwere C.G."/>
            <person name="Orozco G."/>
            <person name="Parra A."/>
            <person name="Patel S."/>
            <person name="Patil S."/>
            <person name="Perez A."/>
            <person name="Perez Y."/>
            <person name="Pham C."/>
            <person name="Primus E.L."/>
            <person name="Pu L.-L."/>
            <person name="Puazo M."/>
            <person name="Qin X."/>
            <person name="Quiroz J.B."/>
            <person name="Reese J."/>
            <person name="Richards S."/>
            <person name="Rives C.M."/>
            <person name="Robberts R."/>
            <person name="Ruiz S.J."/>
            <person name="Ruiz M.J."/>
            <person name="Santibanez J."/>
            <person name="Schneider B.W."/>
            <person name="Sisson I."/>
            <person name="Smith M."/>
            <person name="Sodergren E."/>
            <person name="Song X.-Z."/>
            <person name="Song B.B."/>
            <person name="Summersgill H."/>
            <person name="Thelus R."/>
            <person name="Thornton R.D."/>
            <person name="Trejos Z.Y."/>
            <person name="Usmani K."/>
            <person name="Vattathil S."/>
            <person name="Villasana D."/>
            <person name="Walker D.L."/>
            <person name="Wang S."/>
            <person name="Wang K."/>
            <person name="White C.S."/>
            <person name="Williams A.C."/>
            <person name="Williamson J."/>
            <person name="Wilson K."/>
            <person name="Woghiren I.O."/>
            <person name="Woodworth J.R."/>
            <person name="Worley K.C."/>
            <person name="Wright R.A."/>
            <person name="Wu W."/>
            <person name="Young L."/>
            <person name="Zhang L."/>
            <person name="Zhang J."/>
            <person name="Zhu Y."/>
            <person name="Muzny D.M."/>
            <person name="Weinstock G."/>
            <person name="Gibbs R.A."/>
        </authorList>
    </citation>
    <scope>NUCLEOTIDE SEQUENCE [LARGE SCALE GENOMIC DNA]</scope>
    <source>
        <strain evidence="3">LSR1</strain>
    </source>
</reference>
<dbReference type="RefSeq" id="XP_008185293.1">
    <property type="nucleotide sequence ID" value="XM_008187071.1"/>
</dbReference>
<dbReference type="EnsemblMetazoa" id="XM_008187071.1">
    <property type="protein sequence ID" value="XP_008185293.1"/>
    <property type="gene ID" value="LOC103310039"/>
</dbReference>
<organism evidence="2 3">
    <name type="scientific">Acyrthosiphon pisum</name>
    <name type="common">Pea aphid</name>
    <dbReference type="NCBI Taxonomy" id="7029"/>
    <lineage>
        <taxon>Eukaryota</taxon>
        <taxon>Metazoa</taxon>
        <taxon>Ecdysozoa</taxon>
        <taxon>Arthropoda</taxon>
        <taxon>Hexapoda</taxon>
        <taxon>Insecta</taxon>
        <taxon>Pterygota</taxon>
        <taxon>Neoptera</taxon>
        <taxon>Paraneoptera</taxon>
        <taxon>Hemiptera</taxon>
        <taxon>Sternorrhyncha</taxon>
        <taxon>Aphidomorpha</taxon>
        <taxon>Aphidoidea</taxon>
        <taxon>Aphididae</taxon>
        <taxon>Macrosiphini</taxon>
        <taxon>Acyrthosiphon</taxon>
    </lineage>
</organism>
<feature type="domain" description="TTF-type" evidence="1">
    <location>
        <begin position="60"/>
        <end position="149"/>
    </location>
</feature>
<reference evidence="2" key="2">
    <citation type="submission" date="2022-06" db="UniProtKB">
        <authorList>
            <consortium name="EnsemblMetazoa"/>
        </authorList>
    </citation>
    <scope>IDENTIFICATION</scope>
</reference>
<evidence type="ECO:0000259" key="1">
    <source>
        <dbReference type="SMART" id="SM00597"/>
    </source>
</evidence>
<proteinExistence type="predicted"/>
<dbReference type="GeneID" id="103310039"/>
<dbReference type="Proteomes" id="UP000007819">
    <property type="component" value="Chromosome A1"/>
</dbReference>
<protein>
    <recommendedName>
        <fullName evidence="1">TTF-type domain-containing protein</fullName>
    </recommendedName>
</protein>
<dbReference type="SMART" id="SM00597">
    <property type="entry name" value="ZnF_TTF"/>
    <property type="match status" value="1"/>
</dbReference>
<dbReference type="KEGG" id="api:103310039"/>
<evidence type="ECO:0000313" key="2">
    <source>
        <dbReference type="EnsemblMetazoa" id="XP_008185293.1"/>
    </source>
</evidence>
<dbReference type="AlphaFoldDB" id="A0A8R2B785"/>
<dbReference type="OrthoDB" id="6608798at2759"/>
<evidence type="ECO:0000313" key="3">
    <source>
        <dbReference type="Proteomes" id="UP000007819"/>
    </source>
</evidence>
<keyword evidence="3" id="KW-1185">Reference proteome</keyword>
<accession>A0A8R2B785</accession>
<dbReference type="InterPro" id="IPR006580">
    <property type="entry name" value="Znf_TTF"/>
</dbReference>
<name>A0A8R2B785_ACYPI</name>